<feature type="region of interest" description="Disordered" evidence="1">
    <location>
        <begin position="31"/>
        <end position="52"/>
    </location>
</feature>
<comment type="caution">
    <text evidence="3">The sequence shown here is derived from an EMBL/GenBank/DDBJ whole genome shotgun (WGS) entry which is preliminary data.</text>
</comment>
<evidence type="ECO:0000313" key="4">
    <source>
        <dbReference type="Proteomes" id="UP000814243"/>
    </source>
</evidence>
<feature type="signal peptide" evidence="2">
    <location>
        <begin position="1"/>
        <end position="29"/>
    </location>
</feature>
<dbReference type="AlphaFoldDB" id="A0A922SQN0"/>
<sequence length="117" mass="13063">MSSKEADKKTKQIAFFTAALFLILALSQAAPAEEKPVETLNVEAEKDDLETAEKDDLKTAASHWGGHWGGYGGHYGHWGYPSYYGYGWGYPSYGYGYWPYGGIYGHGYGGYGHYGWW</sequence>
<gene>
    <name evidence="3" type="ORF">HF086_000039</name>
</gene>
<dbReference type="EMBL" id="JACEFF010000044">
    <property type="protein sequence ID" value="KAH9645421.1"/>
    <property type="molecule type" value="Genomic_DNA"/>
</dbReference>
<protein>
    <submittedName>
        <fullName evidence="3">Uncharacterized protein</fullName>
    </submittedName>
</protein>
<evidence type="ECO:0000256" key="2">
    <source>
        <dbReference type="SAM" id="SignalP"/>
    </source>
</evidence>
<accession>A0A922SQN0</accession>
<organism evidence="3 4">
    <name type="scientific">Spodoptera exigua</name>
    <name type="common">Beet armyworm</name>
    <name type="synonym">Noctua fulgens</name>
    <dbReference type="NCBI Taxonomy" id="7107"/>
    <lineage>
        <taxon>Eukaryota</taxon>
        <taxon>Metazoa</taxon>
        <taxon>Ecdysozoa</taxon>
        <taxon>Arthropoda</taxon>
        <taxon>Hexapoda</taxon>
        <taxon>Insecta</taxon>
        <taxon>Pterygota</taxon>
        <taxon>Neoptera</taxon>
        <taxon>Endopterygota</taxon>
        <taxon>Lepidoptera</taxon>
        <taxon>Glossata</taxon>
        <taxon>Ditrysia</taxon>
        <taxon>Noctuoidea</taxon>
        <taxon>Noctuidae</taxon>
        <taxon>Amphipyrinae</taxon>
        <taxon>Spodoptera</taxon>
    </lineage>
</organism>
<reference evidence="3" key="1">
    <citation type="journal article" date="2021" name="G3 (Bethesda)">
        <title>Genome and transcriptome analysis of the beet armyworm Spodoptera exigua reveals targets for pest control. .</title>
        <authorList>
            <person name="Simon S."/>
            <person name="Breeschoten T."/>
            <person name="Jansen H.J."/>
            <person name="Dirks R.P."/>
            <person name="Schranz M.E."/>
            <person name="Ros V.I.D."/>
        </authorList>
    </citation>
    <scope>NUCLEOTIDE SEQUENCE</scope>
    <source>
        <strain evidence="3">TB_SE_WUR_2020</strain>
    </source>
</reference>
<dbReference type="Proteomes" id="UP000814243">
    <property type="component" value="Unassembled WGS sequence"/>
</dbReference>
<keyword evidence="2" id="KW-0732">Signal</keyword>
<evidence type="ECO:0000256" key="1">
    <source>
        <dbReference type="SAM" id="MobiDB-lite"/>
    </source>
</evidence>
<feature type="chain" id="PRO_5037531143" evidence="2">
    <location>
        <begin position="30"/>
        <end position="117"/>
    </location>
</feature>
<proteinExistence type="predicted"/>
<evidence type="ECO:0000313" key="3">
    <source>
        <dbReference type="EMBL" id="KAH9645421.1"/>
    </source>
</evidence>
<name>A0A922SQN0_SPOEX</name>